<reference evidence="2 3" key="1">
    <citation type="submission" date="2023-03" db="EMBL/GenBank/DDBJ databases">
        <title>Halomonas sp. nov., isolated from Korean tranditional fermented seafood 'Jeotgal'.</title>
        <authorList>
            <person name="Kim B."/>
            <person name="Shin N.-R."/>
        </authorList>
    </citation>
    <scope>NUCLEOTIDE SEQUENCE [LARGE SCALE GENOMIC DNA]</scope>
    <source>
        <strain evidence="2 3">SG2L-4</strain>
    </source>
</reference>
<name>A0ABY9YXZ6_9GAMM</name>
<dbReference type="NCBIfam" id="NF008405">
    <property type="entry name" value="PRK11207.1"/>
    <property type="match status" value="1"/>
</dbReference>
<keyword evidence="3" id="KW-1185">Reference proteome</keyword>
<dbReference type="GO" id="GO:0032259">
    <property type="term" value="P:methylation"/>
    <property type="evidence" value="ECO:0007669"/>
    <property type="project" value="UniProtKB-KW"/>
</dbReference>
<evidence type="ECO:0000313" key="2">
    <source>
        <dbReference type="EMBL" id="WNK19755.1"/>
    </source>
</evidence>
<evidence type="ECO:0000313" key="3">
    <source>
        <dbReference type="Proteomes" id="UP001301869"/>
    </source>
</evidence>
<protein>
    <submittedName>
        <fullName evidence="2">Tellurite resistance methyltransferase TehB</fullName>
        <ecNumber evidence="2">2.1.1.265</ecNumber>
    </submittedName>
</protein>
<dbReference type="Gene3D" id="3.40.50.150">
    <property type="entry name" value="Vaccinia Virus protein VP39"/>
    <property type="match status" value="1"/>
</dbReference>
<proteinExistence type="predicted"/>
<dbReference type="EC" id="2.1.1.265" evidence="2"/>
<dbReference type="CDD" id="cd02440">
    <property type="entry name" value="AdoMet_MTases"/>
    <property type="match status" value="1"/>
</dbReference>
<dbReference type="Proteomes" id="UP001301869">
    <property type="component" value="Chromosome"/>
</dbReference>
<sequence length="195" mass="21006">MTSDLNSRYGLNPAHSEVVEAGQTIAPCSALDMGCSSGRNALYLSGLGFDVTAVDSNPGAINSLQQIVDAEGITNVKPRVYDINSAALDADYGFIACTVTLMFLNPASVPAVLADMQAHTQPGGYNLIVCAMNTQQHPCPMPFPFTLEEDQLREAYNGWELVKYNEDLGTMHNGAQLQFATMLARKPASSERFIP</sequence>
<dbReference type="EMBL" id="CP119391">
    <property type="protein sequence ID" value="WNK19755.1"/>
    <property type="molecule type" value="Genomic_DNA"/>
</dbReference>
<dbReference type="SUPFAM" id="SSF53335">
    <property type="entry name" value="S-adenosyl-L-methionine-dependent methyltransferases"/>
    <property type="match status" value="1"/>
</dbReference>
<feature type="domain" description="Tellurite resistance methyltransferase TehB-like" evidence="1">
    <location>
        <begin position="7"/>
        <end position="183"/>
    </location>
</feature>
<dbReference type="InterPro" id="IPR004537">
    <property type="entry name" value="Tellurite-R_MeTrfase_TehB"/>
</dbReference>
<accession>A0ABY9YXZ6</accession>
<dbReference type="NCBIfam" id="TIGR00477">
    <property type="entry name" value="tehB"/>
    <property type="match status" value="1"/>
</dbReference>
<keyword evidence="2" id="KW-0808">Transferase</keyword>
<evidence type="ECO:0000259" key="1">
    <source>
        <dbReference type="Pfam" id="PF03848"/>
    </source>
</evidence>
<dbReference type="InterPro" id="IPR029063">
    <property type="entry name" value="SAM-dependent_MTases_sf"/>
</dbReference>
<organism evidence="2 3">
    <name type="scientific">Halomonas piscis</name>
    <dbReference type="NCBI Taxonomy" id="3031727"/>
    <lineage>
        <taxon>Bacteria</taxon>
        <taxon>Pseudomonadati</taxon>
        <taxon>Pseudomonadota</taxon>
        <taxon>Gammaproteobacteria</taxon>
        <taxon>Oceanospirillales</taxon>
        <taxon>Halomonadaceae</taxon>
        <taxon>Halomonas</taxon>
    </lineage>
</organism>
<dbReference type="Pfam" id="PF03848">
    <property type="entry name" value="TehB"/>
    <property type="match status" value="1"/>
</dbReference>
<dbReference type="InterPro" id="IPR015985">
    <property type="entry name" value="TehB-like_dom"/>
</dbReference>
<gene>
    <name evidence="2" type="primary">tehB</name>
    <name evidence="2" type="ORF">P1P91_13105</name>
</gene>
<keyword evidence="2" id="KW-0489">Methyltransferase</keyword>
<dbReference type="RefSeq" id="WP_311883176.1">
    <property type="nucleotide sequence ID" value="NZ_CP119391.1"/>
</dbReference>
<dbReference type="GO" id="GO:0008168">
    <property type="term" value="F:methyltransferase activity"/>
    <property type="evidence" value="ECO:0007669"/>
    <property type="project" value="UniProtKB-KW"/>
</dbReference>